<sequence length="614" mass="65469">MKAMPVVVGFGGVNAAGRSTFHLGYRRLVEEALPSEKRNEMITALAALSGMSAEDYSTAEAFESAVLENSLIRKIGAEHFDVDHAPGMKRVELCTAKQAIEFTMKKRDLPAQLPDSWTIIGEDKAGIRLSASDLNALLPTSRKMAVSTAGTVPSGFDPAARYSSRHHPRGLQLNMFAASDALQSMGIAWSEVMAHINPDQVSVYSGSAMAQLDDAGNGGLLRARWQGDRASSKQCPLGLVEMPADFVNAYLLGSVGSTGAAVGACASFLYNLNLAIEDIKEGRALVAFVGNAEAPVNPEVIEGYAAMSALATDDNLCKLDGSEQADHRRASRPFADNCGFTIAEGAQYAVIMADTLALELGANIHASTPAVYVNADGFKKSISAPGIGNYLTLAKSVAFARSLLGRESVEQRSFVQAHGSSTPANRVTESIIFERVAKAFGIENWPITAMKSYLGHSLGVASGDQLMATLGVWADGIIPRINNVTEIADDVYQEKLDYVTAHRNVGVDGIDVAFLNAKGFGGNNASGVVVSPAKTMSLLAARHGEAKLAQWQERNKSVAAQSEAYKQQILAGEDVTQYSFGEHVVMDEAVEISEFSLSIESYARDVSLDIENPY</sequence>
<dbReference type="InterPro" id="IPR014030">
    <property type="entry name" value="Ketoacyl_synth_N"/>
</dbReference>
<dbReference type="Pfam" id="PF02801">
    <property type="entry name" value="Ketoacyl-synt_C"/>
    <property type="match status" value="1"/>
</dbReference>
<keyword evidence="7" id="KW-1185">Reference proteome</keyword>
<dbReference type="PROSITE" id="PS52004">
    <property type="entry name" value="KS3_2"/>
    <property type="match status" value="1"/>
</dbReference>
<dbReference type="SMART" id="SM00825">
    <property type="entry name" value="PKS_KS"/>
    <property type="match status" value="1"/>
</dbReference>
<dbReference type="CDD" id="cd00828">
    <property type="entry name" value="elong_cond_enzymes"/>
    <property type="match status" value="1"/>
</dbReference>
<dbReference type="AlphaFoldDB" id="A0A3M0AE50"/>
<organism evidence="6 7">
    <name type="scientific">Umboniibacter marinipuniceus</name>
    <dbReference type="NCBI Taxonomy" id="569599"/>
    <lineage>
        <taxon>Bacteria</taxon>
        <taxon>Pseudomonadati</taxon>
        <taxon>Pseudomonadota</taxon>
        <taxon>Gammaproteobacteria</taxon>
        <taxon>Cellvibrionales</taxon>
        <taxon>Cellvibrionaceae</taxon>
        <taxon>Umboniibacter</taxon>
    </lineage>
</organism>
<accession>A0A3M0AE50</accession>
<evidence type="ECO:0000256" key="2">
    <source>
        <dbReference type="ARBA" id="ARBA00008467"/>
    </source>
</evidence>
<evidence type="ECO:0000256" key="1">
    <source>
        <dbReference type="ARBA" id="ARBA00005194"/>
    </source>
</evidence>
<name>A0A3M0AE50_9GAMM</name>
<dbReference type="InterPro" id="IPR047224">
    <property type="entry name" value="FAS_alpha_su_C"/>
</dbReference>
<dbReference type="OrthoDB" id="9784825at2"/>
<dbReference type="RefSeq" id="WP_121876204.1">
    <property type="nucleotide sequence ID" value="NZ_REFJ01000002.1"/>
</dbReference>
<dbReference type="Gene3D" id="3.40.47.10">
    <property type="match status" value="1"/>
</dbReference>
<evidence type="ECO:0000313" key="6">
    <source>
        <dbReference type="EMBL" id="RMA81038.1"/>
    </source>
</evidence>
<dbReference type="EMBL" id="REFJ01000002">
    <property type="protein sequence ID" value="RMA81038.1"/>
    <property type="molecule type" value="Genomic_DNA"/>
</dbReference>
<evidence type="ECO:0000256" key="3">
    <source>
        <dbReference type="ARBA" id="ARBA00022679"/>
    </source>
</evidence>
<evidence type="ECO:0000313" key="7">
    <source>
        <dbReference type="Proteomes" id="UP000267187"/>
    </source>
</evidence>
<reference evidence="6 7" key="1">
    <citation type="submission" date="2018-10" db="EMBL/GenBank/DDBJ databases">
        <title>Genomic Encyclopedia of Type Strains, Phase IV (KMG-IV): sequencing the most valuable type-strain genomes for metagenomic binning, comparative biology and taxonomic classification.</title>
        <authorList>
            <person name="Goeker M."/>
        </authorList>
    </citation>
    <scope>NUCLEOTIDE SEQUENCE [LARGE SCALE GENOMIC DNA]</scope>
    <source>
        <strain evidence="6 7">DSM 25080</strain>
    </source>
</reference>
<dbReference type="InterPro" id="IPR014031">
    <property type="entry name" value="Ketoacyl_synth_C"/>
</dbReference>
<dbReference type="InterPro" id="IPR000794">
    <property type="entry name" value="Beta-ketoacyl_synthase"/>
</dbReference>
<feature type="domain" description="Ketosynthase family 3 (KS3)" evidence="5">
    <location>
        <begin position="95"/>
        <end position="531"/>
    </location>
</feature>
<dbReference type="Pfam" id="PF00109">
    <property type="entry name" value="ketoacyl-synt"/>
    <property type="match status" value="1"/>
</dbReference>
<dbReference type="PANTHER" id="PTHR11712:SF336">
    <property type="entry name" value="3-OXOACYL-[ACYL-CARRIER-PROTEIN] SYNTHASE, MITOCHONDRIAL"/>
    <property type="match status" value="1"/>
</dbReference>
<keyword evidence="3 4" id="KW-0808">Transferase</keyword>
<protein>
    <submittedName>
        <fullName evidence="6">Acetoacetyl-[acyl-carrier protein] synthase</fullName>
    </submittedName>
</protein>
<dbReference type="GO" id="GO:0004315">
    <property type="term" value="F:3-oxoacyl-[acyl-carrier-protein] synthase activity"/>
    <property type="evidence" value="ECO:0007669"/>
    <property type="project" value="TreeGrafter"/>
</dbReference>
<dbReference type="GO" id="GO:0006633">
    <property type="term" value="P:fatty acid biosynthetic process"/>
    <property type="evidence" value="ECO:0007669"/>
    <property type="project" value="TreeGrafter"/>
</dbReference>
<evidence type="ECO:0000256" key="4">
    <source>
        <dbReference type="RuleBase" id="RU003694"/>
    </source>
</evidence>
<dbReference type="PANTHER" id="PTHR11712">
    <property type="entry name" value="POLYKETIDE SYNTHASE-RELATED"/>
    <property type="match status" value="1"/>
</dbReference>
<dbReference type="Proteomes" id="UP000267187">
    <property type="component" value="Unassembled WGS sequence"/>
</dbReference>
<dbReference type="GO" id="GO:0005829">
    <property type="term" value="C:cytosol"/>
    <property type="evidence" value="ECO:0007669"/>
    <property type="project" value="TreeGrafter"/>
</dbReference>
<dbReference type="InterPro" id="IPR016039">
    <property type="entry name" value="Thiolase-like"/>
</dbReference>
<comment type="caution">
    <text evidence="6">The sequence shown here is derived from an EMBL/GenBank/DDBJ whole genome shotgun (WGS) entry which is preliminary data.</text>
</comment>
<evidence type="ECO:0000259" key="5">
    <source>
        <dbReference type="PROSITE" id="PS52004"/>
    </source>
</evidence>
<gene>
    <name evidence="6" type="ORF">DFR27_0828</name>
</gene>
<comment type="similarity">
    <text evidence="2 4">Belongs to the thiolase-like superfamily. Beta-ketoacyl-ACP synthases family.</text>
</comment>
<dbReference type="InterPro" id="IPR020841">
    <property type="entry name" value="PKS_Beta-ketoAc_synthase_dom"/>
</dbReference>
<comment type="pathway">
    <text evidence="1">Lipid metabolism; fatty acid biosynthesis.</text>
</comment>
<dbReference type="SUPFAM" id="SSF53901">
    <property type="entry name" value="Thiolase-like"/>
    <property type="match status" value="2"/>
</dbReference>
<proteinExistence type="inferred from homology"/>